<keyword evidence="10" id="KW-0624">Polysaccharide degradation</keyword>
<evidence type="ECO:0000256" key="2">
    <source>
        <dbReference type="ARBA" id="ARBA00004236"/>
    </source>
</evidence>
<dbReference type="PANTHER" id="PTHR16631">
    <property type="entry name" value="GLUCAN 1,3-BETA-GLUCOSIDASE"/>
    <property type="match status" value="1"/>
</dbReference>
<protein>
    <recommendedName>
        <fullName evidence="3">glucan endo-1,3-beta-D-glucosidase</fullName>
        <ecNumber evidence="3">3.2.1.39</ecNumber>
    </recommendedName>
    <alternativeName>
        <fullName evidence="13">Endo-1,3-beta-glucanase btgC</fullName>
    </alternativeName>
    <alternativeName>
        <fullName evidence="12">Laminarinase btgC</fullName>
    </alternativeName>
</protein>
<proteinExistence type="predicted"/>
<organism evidence="14 15">
    <name type="scientific">Dinothrombium tinctorium</name>
    <dbReference type="NCBI Taxonomy" id="1965070"/>
    <lineage>
        <taxon>Eukaryota</taxon>
        <taxon>Metazoa</taxon>
        <taxon>Ecdysozoa</taxon>
        <taxon>Arthropoda</taxon>
        <taxon>Chelicerata</taxon>
        <taxon>Arachnida</taxon>
        <taxon>Acari</taxon>
        <taxon>Acariformes</taxon>
        <taxon>Trombidiformes</taxon>
        <taxon>Prostigmata</taxon>
        <taxon>Anystina</taxon>
        <taxon>Parasitengona</taxon>
        <taxon>Trombidioidea</taxon>
        <taxon>Trombidiidae</taxon>
        <taxon>Dinothrombium</taxon>
    </lineage>
</organism>
<keyword evidence="7" id="KW-0325">Glycoprotein</keyword>
<evidence type="ECO:0000256" key="4">
    <source>
        <dbReference type="ARBA" id="ARBA00022475"/>
    </source>
</evidence>
<dbReference type="GO" id="GO:0005886">
    <property type="term" value="C:plasma membrane"/>
    <property type="evidence" value="ECO:0007669"/>
    <property type="project" value="UniProtKB-SubCell"/>
</dbReference>
<keyword evidence="9" id="KW-0961">Cell wall biogenesis/degradation</keyword>
<evidence type="ECO:0000256" key="8">
    <source>
        <dbReference type="ARBA" id="ARBA00023277"/>
    </source>
</evidence>
<comment type="catalytic activity">
    <reaction evidence="1">
        <text>Hydrolysis of (1-&gt;3)-beta-D-glucosidic linkages in (1-&gt;3)-beta-D-glucans.</text>
        <dbReference type="EC" id="3.2.1.39"/>
    </reaction>
</comment>
<evidence type="ECO:0000256" key="12">
    <source>
        <dbReference type="ARBA" id="ARBA00042373"/>
    </source>
</evidence>
<comment type="function">
    <text evidence="11">Glucanases play a role in cell expansion during growth, in cell-cell fusion during mating, and in spore release during sporulation. This enzyme may be involved in beta-glucan degradation. Active on laminarin and lichenan.</text>
</comment>
<evidence type="ECO:0000256" key="10">
    <source>
        <dbReference type="ARBA" id="ARBA00023326"/>
    </source>
</evidence>
<dbReference type="Proteomes" id="UP000285301">
    <property type="component" value="Unassembled WGS sequence"/>
</dbReference>
<evidence type="ECO:0000256" key="1">
    <source>
        <dbReference type="ARBA" id="ARBA00000382"/>
    </source>
</evidence>
<evidence type="ECO:0000256" key="6">
    <source>
        <dbReference type="ARBA" id="ARBA00023136"/>
    </source>
</evidence>
<dbReference type="EMBL" id="NCKU01012788">
    <property type="protein sequence ID" value="RWR99980.1"/>
    <property type="molecule type" value="Genomic_DNA"/>
</dbReference>
<evidence type="ECO:0000313" key="15">
    <source>
        <dbReference type="Proteomes" id="UP000285301"/>
    </source>
</evidence>
<evidence type="ECO:0000256" key="13">
    <source>
        <dbReference type="ARBA" id="ARBA00043078"/>
    </source>
</evidence>
<dbReference type="GO" id="GO:0000272">
    <property type="term" value="P:polysaccharide catabolic process"/>
    <property type="evidence" value="ECO:0007669"/>
    <property type="project" value="UniProtKB-KW"/>
</dbReference>
<keyword evidence="4" id="KW-1003">Cell membrane</keyword>
<comment type="caution">
    <text evidence="14">The sequence shown here is derived from an EMBL/GenBank/DDBJ whole genome shotgun (WGS) entry which is preliminary data.</text>
</comment>
<dbReference type="AlphaFoldDB" id="A0A443QAC5"/>
<evidence type="ECO:0000256" key="3">
    <source>
        <dbReference type="ARBA" id="ARBA00012780"/>
    </source>
</evidence>
<comment type="subcellular location">
    <subcellularLocation>
        <location evidence="2">Cell membrane</location>
    </subcellularLocation>
</comment>
<gene>
    <name evidence="14" type="ORF">B4U79_16946</name>
</gene>
<dbReference type="InterPro" id="IPR017853">
    <property type="entry name" value="GH"/>
</dbReference>
<dbReference type="GO" id="GO:0042973">
    <property type="term" value="F:glucan endo-1,3-beta-D-glucosidase activity"/>
    <property type="evidence" value="ECO:0007669"/>
    <property type="project" value="UniProtKB-EC"/>
</dbReference>
<dbReference type="EC" id="3.2.1.39" evidence="3"/>
<dbReference type="Gene3D" id="3.20.20.80">
    <property type="entry name" value="Glycosidases"/>
    <property type="match status" value="1"/>
</dbReference>
<evidence type="ECO:0000313" key="14">
    <source>
        <dbReference type="EMBL" id="RWR99980.1"/>
    </source>
</evidence>
<keyword evidence="6" id="KW-0472">Membrane</keyword>
<dbReference type="PANTHER" id="PTHR16631:SF17">
    <property type="entry name" value="GLUCAN ENDO-1,3-BETA-GLUCOSIDASE BTGC"/>
    <property type="match status" value="1"/>
</dbReference>
<accession>A0A443QAC5</accession>
<dbReference type="InterPro" id="IPR050732">
    <property type="entry name" value="Beta-glucan_modifiers"/>
</dbReference>
<keyword evidence="15" id="KW-1185">Reference proteome</keyword>
<keyword evidence="8" id="KW-0119">Carbohydrate metabolism</keyword>
<evidence type="ECO:0000256" key="11">
    <source>
        <dbReference type="ARBA" id="ARBA00037649"/>
    </source>
</evidence>
<dbReference type="OrthoDB" id="7769663at2759"/>
<evidence type="ECO:0000256" key="7">
    <source>
        <dbReference type="ARBA" id="ARBA00023180"/>
    </source>
</evidence>
<keyword evidence="5" id="KW-0378">Hydrolase</keyword>
<evidence type="ECO:0000256" key="5">
    <source>
        <dbReference type="ARBA" id="ARBA00022801"/>
    </source>
</evidence>
<name>A0A443QAC5_9ACAR</name>
<evidence type="ECO:0000256" key="9">
    <source>
        <dbReference type="ARBA" id="ARBA00023316"/>
    </source>
</evidence>
<reference evidence="14 15" key="1">
    <citation type="journal article" date="2018" name="Gigascience">
        <title>Genomes of trombidid mites reveal novel predicted allergens and laterally-transferred genes associated with secondary metabolism.</title>
        <authorList>
            <person name="Dong X."/>
            <person name="Chaisiri K."/>
            <person name="Xia D."/>
            <person name="Armstrong S.D."/>
            <person name="Fang Y."/>
            <person name="Donnelly M.J."/>
            <person name="Kadowaki T."/>
            <person name="McGarry J.W."/>
            <person name="Darby A.C."/>
            <person name="Makepeace B.L."/>
        </authorList>
    </citation>
    <scope>NUCLEOTIDE SEQUENCE [LARGE SCALE GENOMIC DNA]</scope>
    <source>
        <strain evidence="14">UoL-WK</strain>
    </source>
</reference>
<dbReference type="GO" id="GO:0071555">
    <property type="term" value="P:cell wall organization"/>
    <property type="evidence" value="ECO:0007669"/>
    <property type="project" value="UniProtKB-KW"/>
</dbReference>
<dbReference type="SUPFAM" id="SSF51445">
    <property type="entry name" value="(Trans)glycosidases"/>
    <property type="match status" value="1"/>
</dbReference>
<sequence>MGTTANNRHCEWNRADSNCLISTAAAELNACHGPSITVSQGVSQQSNEELLNIEIDRAFIAAEYANGVFPETVESIILTVDNLISQSRHLLDKIQRMKHRAHHLGLKIGIRTYLDAHNLSKKSTYFFDLYYLINNCDIIMCNIYPDPIFAQGGTENAVSKVIGVYWSLKERLTAINPTIQVVIGETGWASSGIMRGGVQTSTLKLVDYWKRIGKWASEFQIPLYFFEAIDQPWKADFVVASAHFGWWTRDDTNFREKIVSLLKSS</sequence>